<dbReference type="RefSeq" id="WP_073070869.1">
    <property type="nucleotide sequence ID" value="NZ_MPPI01000009.1"/>
</dbReference>
<feature type="chain" id="PRO_5015786554" evidence="2">
    <location>
        <begin position="25"/>
        <end position="308"/>
    </location>
</feature>
<comment type="caution">
    <text evidence="3">The sequence shown here is derived from an EMBL/GenBank/DDBJ whole genome shotgun (WGS) entry which is preliminary data.</text>
</comment>
<keyword evidence="2" id="KW-0732">Signal</keyword>
<name>A0A2T1DHZ7_9CYAN</name>
<organism evidence="3 4">
    <name type="scientific">Phormidesmis priestleyi ULC007</name>
    <dbReference type="NCBI Taxonomy" id="1920490"/>
    <lineage>
        <taxon>Bacteria</taxon>
        <taxon>Bacillati</taxon>
        <taxon>Cyanobacteriota</taxon>
        <taxon>Cyanophyceae</taxon>
        <taxon>Leptolyngbyales</taxon>
        <taxon>Leptolyngbyaceae</taxon>
        <taxon>Phormidesmis</taxon>
    </lineage>
</organism>
<gene>
    <name evidence="3" type="ORF">C7B65_08545</name>
</gene>
<evidence type="ECO:0000256" key="1">
    <source>
        <dbReference type="SAM" id="MobiDB-lite"/>
    </source>
</evidence>
<evidence type="ECO:0000313" key="4">
    <source>
        <dbReference type="Proteomes" id="UP000238634"/>
    </source>
</evidence>
<dbReference type="Proteomes" id="UP000238634">
    <property type="component" value="Unassembled WGS sequence"/>
</dbReference>
<keyword evidence="4" id="KW-1185">Reference proteome</keyword>
<dbReference type="AlphaFoldDB" id="A0A2T1DHZ7"/>
<dbReference type="OrthoDB" id="510537at2"/>
<feature type="region of interest" description="Disordered" evidence="1">
    <location>
        <begin position="289"/>
        <end position="308"/>
    </location>
</feature>
<feature type="region of interest" description="Disordered" evidence="1">
    <location>
        <begin position="69"/>
        <end position="92"/>
    </location>
</feature>
<accession>A0A2T1DHZ7</accession>
<feature type="signal peptide" evidence="2">
    <location>
        <begin position="1"/>
        <end position="24"/>
    </location>
</feature>
<reference evidence="3 4" key="1">
    <citation type="submission" date="2018-02" db="EMBL/GenBank/DDBJ databases">
        <authorList>
            <person name="Cohen D.B."/>
            <person name="Kent A.D."/>
        </authorList>
    </citation>
    <scope>NUCLEOTIDE SEQUENCE [LARGE SCALE GENOMIC DNA]</scope>
    <source>
        <strain evidence="3 4">ULC007</strain>
    </source>
</reference>
<dbReference type="EMBL" id="PVWG01000007">
    <property type="protein sequence ID" value="PSB20096.1"/>
    <property type="molecule type" value="Genomic_DNA"/>
</dbReference>
<evidence type="ECO:0000256" key="2">
    <source>
        <dbReference type="SAM" id="SignalP"/>
    </source>
</evidence>
<evidence type="ECO:0000313" key="3">
    <source>
        <dbReference type="EMBL" id="PSB20096.1"/>
    </source>
</evidence>
<protein>
    <submittedName>
        <fullName evidence="3">Uncharacterized protein</fullName>
    </submittedName>
</protein>
<proteinExistence type="predicted"/>
<reference evidence="3 4" key="2">
    <citation type="submission" date="2018-03" db="EMBL/GenBank/DDBJ databases">
        <title>The ancient ancestry and fast evolution of plastids.</title>
        <authorList>
            <person name="Moore K.R."/>
            <person name="Magnabosco C."/>
            <person name="Momper L."/>
            <person name="Gold D.A."/>
            <person name="Bosak T."/>
            <person name="Fournier G.P."/>
        </authorList>
    </citation>
    <scope>NUCLEOTIDE SEQUENCE [LARGE SCALE GENOMIC DNA]</scope>
    <source>
        <strain evidence="3 4">ULC007</strain>
    </source>
</reference>
<feature type="compositionally biased region" description="Basic and acidic residues" evidence="1">
    <location>
        <begin position="74"/>
        <end position="88"/>
    </location>
</feature>
<sequence length="308" mass="34121">MKKFLFVAVSLMTMFFGFAKVAHASQSGTLDFDSTVSAKPNSVETAATSRQVNYPQDSLTAQLKTPELSFSPPKQEREIKKEKTEKKPVAKRTLSRQADVSSFLADNTEAIFEGGSNSIVAKTVGHAEGTRSLNGSKTRAYYGHVDPGNGVWNLGSFSYQHCDASCTPEEADDRQLRRLRSQSQVLKQRADRNGVRMTLEERLNGIDLANQAPLAALDQGGYIDWLRVAHQKGLTGSSAVLWARTYSFLNPRTQTWDAPGLGNRYDSIAYDQERRRGAIARALENHYRQQSQVATSDTMPPSTIAQLR</sequence>
<dbReference type="STRING" id="1920490.GCA_001895925_03799"/>